<keyword evidence="1" id="KW-0809">Transit peptide</keyword>
<organism evidence="2 3">
    <name type="scientific">Dyella flagellata</name>
    <dbReference type="NCBI Taxonomy" id="1867833"/>
    <lineage>
        <taxon>Bacteria</taxon>
        <taxon>Pseudomonadati</taxon>
        <taxon>Pseudomonadota</taxon>
        <taxon>Gammaproteobacteria</taxon>
        <taxon>Lysobacterales</taxon>
        <taxon>Rhodanobacteraceae</taxon>
        <taxon>Dyella</taxon>
    </lineage>
</organism>
<dbReference type="EMBL" id="BSOA01000003">
    <property type="protein sequence ID" value="GLQ86966.1"/>
    <property type="molecule type" value="Genomic_DNA"/>
</dbReference>
<dbReference type="InterPro" id="IPR045179">
    <property type="entry name" value="YgfZ/GcvT"/>
</dbReference>
<dbReference type="SUPFAM" id="SSF103025">
    <property type="entry name" value="Folate-binding domain"/>
    <property type="match status" value="1"/>
</dbReference>
<evidence type="ECO:0000256" key="1">
    <source>
        <dbReference type="ARBA" id="ARBA00022946"/>
    </source>
</evidence>
<protein>
    <submittedName>
        <fullName evidence="2">Folate-binding protein YgfZ</fullName>
    </submittedName>
</protein>
<name>A0ABQ5X5T1_9GAMM</name>
<dbReference type="InterPro" id="IPR017703">
    <property type="entry name" value="YgfZ/GCV_T_CS"/>
</dbReference>
<dbReference type="Gene3D" id="2.40.30.160">
    <property type="match status" value="1"/>
</dbReference>
<reference evidence="3" key="1">
    <citation type="journal article" date="2019" name="Int. J. Syst. Evol. Microbiol.">
        <title>The Global Catalogue of Microorganisms (GCM) 10K type strain sequencing project: providing services to taxonomists for standard genome sequencing and annotation.</title>
        <authorList>
            <consortium name="The Broad Institute Genomics Platform"/>
            <consortium name="The Broad Institute Genome Sequencing Center for Infectious Disease"/>
            <person name="Wu L."/>
            <person name="Ma J."/>
        </authorList>
    </citation>
    <scope>NUCLEOTIDE SEQUENCE [LARGE SCALE GENOMIC DNA]</scope>
    <source>
        <strain evidence="3">NBRC 111981</strain>
    </source>
</reference>
<evidence type="ECO:0000313" key="3">
    <source>
        <dbReference type="Proteomes" id="UP001156627"/>
    </source>
</evidence>
<proteinExistence type="predicted"/>
<sequence length="284" mass="31182">MPANHLRPAPAAPTPAAMPTSHTAHAILIEGPDAVAFAHSQFTSQVTTLENLKWQFSSWLDAQGRVRNLFHLARLDDEHLLVILRGGDATSFIDNLRRYVFRSRVKLSEANGLLAGASAMPLHEVEIQDDVIRLGCATHSMLLGANVHSDDAWRLQQLRDGWAWLPDNALNEFIPPALSLHRLGAVAIDKGCYPGQEIVARLHYRGGNKRHLRRVALSKHVAEGSVLQLENREFMRLLNVIAHGEQIEALAVISDDAAGQFGQHGEKKITDEGIGAGLLNAWPA</sequence>
<dbReference type="NCBIfam" id="TIGR03317">
    <property type="entry name" value="ygfZ_signature"/>
    <property type="match status" value="1"/>
</dbReference>
<dbReference type="Gene3D" id="3.30.1360.120">
    <property type="entry name" value="Probable tRNA modification gtpase trme, domain 1"/>
    <property type="match status" value="1"/>
</dbReference>
<dbReference type="Proteomes" id="UP001156627">
    <property type="component" value="Unassembled WGS sequence"/>
</dbReference>
<dbReference type="PANTHER" id="PTHR22602:SF0">
    <property type="entry name" value="TRANSFERASE CAF17, MITOCHONDRIAL-RELATED"/>
    <property type="match status" value="1"/>
</dbReference>
<comment type="caution">
    <text evidence="2">The sequence shown here is derived from an EMBL/GenBank/DDBJ whole genome shotgun (WGS) entry which is preliminary data.</text>
</comment>
<keyword evidence="3" id="KW-1185">Reference proteome</keyword>
<dbReference type="InterPro" id="IPR027266">
    <property type="entry name" value="TrmE/GcvT-like"/>
</dbReference>
<evidence type="ECO:0000313" key="2">
    <source>
        <dbReference type="EMBL" id="GLQ86966.1"/>
    </source>
</evidence>
<dbReference type="PANTHER" id="PTHR22602">
    <property type="entry name" value="TRANSFERASE CAF17, MITOCHONDRIAL-RELATED"/>
    <property type="match status" value="1"/>
</dbReference>
<accession>A0ABQ5X5T1</accession>
<dbReference type="RefSeq" id="WP_284330395.1">
    <property type="nucleotide sequence ID" value="NZ_BSOA01000003.1"/>
</dbReference>
<gene>
    <name evidence="2" type="ORF">GCM10007898_05320</name>
</gene>